<comment type="similarity">
    <text evidence="6">Belongs to the globin family.</text>
</comment>
<dbReference type="InterPro" id="IPR013314">
    <property type="entry name" value="Globin_lamprey/hagfish"/>
</dbReference>
<dbReference type="GO" id="GO:0005344">
    <property type="term" value="F:oxygen carrier activity"/>
    <property type="evidence" value="ECO:0007669"/>
    <property type="project" value="UniProtKB-KW"/>
</dbReference>
<dbReference type="InterPro" id="IPR044399">
    <property type="entry name" value="Mb-like_M"/>
</dbReference>
<evidence type="ECO:0000256" key="5">
    <source>
        <dbReference type="ARBA" id="ARBA00023004"/>
    </source>
</evidence>
<dbReference type="InterPro" id="IPR000971">
    <property type="entry name" value="Globin"/>
</dbReference>
<keyword evidence="5" id="KW-0408">Iron</keyword>
<comment type="subunit">
    <text evidence="1">Monomer.</text>
</comment>
<accession>A0A814MUC5</accession>
<dbReference type="GO" id="GO:0019825">
    <property type="term" value="F:oxygen binding"/>
    <property type="evidence" value="ECO:0007669"/>
    <property type="project" value="InterPro"/>
</dbReference>
<evidence type="ECO:0000256" key="3">
    <source>
        <dbReference type="ARBA" id="ARBA00022617"/>
    </source>
</evidence>
<evidence type="ECO:0000313" key="10">
    <source>
        <dbReference type="Proteomes" id="UP000663882"/>
    </source>
</evidence>
<dbReference type="OrthoDB" id="436496at2759"/>
<dbReference type="EMBL" id="CAJOAX010001825">
    <property type="protein sequence ID" value="CAF3748550.1"/>
    <property type="molecule type" value="Genomic_DNA"/>
</dbReference>
<dbReference type="Gene3D" id="1.10.490.10">
    <property type="entry name" value="Globins"/>
    <property type="match status" value="1"/>
</dbReference>
<organism evidence="8 10">
    <name type="scientific">Rotaria sordida</name>
    <dbReference type="NCBI Taxonomy" id="392033"/>
    <lineage>
        <taxon>Eukaryota</taxon>
        <taxon>Metazoa</taxon>
        <taxon>Spiralia</taxon>
        <taxon>Gnathifera</taxon>
        <taxon>Rotifera</taxon>
        <taxon>Eurotatoria</taxon>
        <taxon>Bdelloidea</taxon>
        <taxon>Philodinida</taxon>
        <taxon>Philodinidae</taxon>
        <taxon>Rotaria</taxon>
    </lineage>
</organism>
<dbReference type="InterPro" id="IPR012292">
    <property type="entry name" value="Globin/Proto"/>
</dbReference>
<dbReference type="PANTHER" id="PTHR46783:SF1">
    <property type="entry name" value="CYTOGLOBIN-1-RELATED"/>
    <property type="match status" value="1"/>
</dbReference>
<keyword evidence="2 6" id="KW-0813">Transport</keyword>
<dbReference type="GO" id="GO:0016491">
    <property type="term" value="F:oxidoreductase activity"/>
    <property type="evidence" value="ECO:0007669"/>
    <property type="project" value="UniProtKB-ARBA"/>
</dbReference>
<feature type="domain" description="Globin" evidence="7">
    <location>
        <begin position="14"/>
        <end position="164"/>
    </location>
</feature>
<dbReference type="Proteomes" id="UP000663882">
    <property type="component" value="Unassembled WGS sequence"/>
</dbReference>
<evidence type="ECO:0000256" key="4">
    <source>
        <dbReference type="ARBA" id="ARBA00022723"/>
    </source>
</evidence>
<reference evidence="8" key="1">
    <citation type="submission" date="2021-02" db="EMBL/GenBank/DDBJ databases">
        <authorList>
            <person name="Nowell W R."/>
        </authorList>
    </citation>
    <scope>NUCLEOTIDE SEQUENCE</scope>
</reference>
<evidence type="ECO:0000313" key="9">
    <source>
        <dbReference type="EMBL" id="CAF3748550.1"/>
    </source>
</evidence>
<gene>
    <name evidence="9" type="ORF">OTI717_LOCUS15444</name>
    <name evidence="8" type="ORF">RFH988_LOCUS18440</name>
</gene>
<dbReference type="SUPFAM" id="SSF46458">
    <property type="entry name" value="Globin-like"/>
    <property type="match status" value="1"/>
</dbReference>
<dbReference type="PANTHER" id="PTHR46783">
    <property type="entry name" value="CYTOGLOBIN"/>
    <property type="match status" value="1"/>
</dbReference>
<dbReference type="AlphaFoldDB" id="A0A814MUC5"/>
<comment type="caution">
    <text evidence="8">The sequence shown here is derived from an EMBL/GenBank/DDBJ whole genome shotgun (WGS) entry which is preliminary data.</text>
</comment>
<evidence type="ECO:0000256" key="2">
    <source>
        <dbReference type="ARBA" id="ARBA00022448"/>
    </source>
</evidence>
<keyword evidence="3 6" id="KW-0349">Heme</keyword>
<dbReference type="PROSITE" id="PS01033">
    <property type="entry name" value="GLOBIN"/>
    <property type="match status" value="1"/>
</dbReference>
<dbReference type="GO" id="GO:0005506">
    <property type="term" value="F:iron ion binding"/>
    <property type="evidence" value="ECO:0007669"/>
    <property type="project" value="InterPro"/>
</dbReference>
<protein>
    <recommendedName>
        <fullName evidence="7">Globin domain-containing protein</fullName>
    </recommendedName>
</protein>
<proteinExistence type="inferred from homology"/>
<dbReference type="CDD" id="cd01040">
    <property type="entry name" value="Mb-like"/>
    <property type="match status" value="1"/>
</dbReference>
<keyword evidence="6" id="KW-0561">Oxygen transport</keyword>
<dbReference type="EMBL" id="CAJNOO010001037">
    <property type="protein sequence ID" value="CAF1083862.1"/>
    <property type="molecule type" value="Genomic_DNA"/>
</dbReference>
<dbReference type="Proteomes" id="UP000663823">
    <property type="component" value="Unassembled WGS sequence"/>
</dbReference>
<evidence type="ECO:0000259" key="7">
    <source>
        <dbReference type="PROSITE" id="PS01033"/>
    </source>
</evidence>
<dbReference type="Pfam" id="PF00042">
    <property type="entry name" value="Globin"/>
    <property type="match status" value="1"/>
</dbReference>
<keyword evidence="4" id="KW-0479">Metal-binding</keyword>
<dbReference type="InterPro" id="IPR009050">
    <property type="entry name" value="Globin-like_sf"/>
</dbReference>
<sequence length="185" mass="21615">MGCNSSRMINTPSLFTAEQSHCLVRDTWADVCNKYYEEVGISFMVQIFHDYPQLRKLWIFAINLETEQEVRNNAQVRYHAAKIMYTLNEIINNIDDYDKRRRILEGLGQIHFTYDVQPAYFEGAKSSMERVLSSMLGKNFTHRHKQAWTYFFQQIVVDLGRGVEQQAILAGSLTKEIKTITEHPI</sequence>
<evidence type="ECO:0000256" key="1">
    <source>
        <dbReference type="ARBA" id="ARBA00011245"/>
    </source>
</evidence>
<name>A0A814MUC5_9BILA</name>
<dbReference type="GO" id="GO:0020037">
    <property type="term" value="F:heme binding"/>
    <property type="evidence" value="ECO:0007669"/>
    <property type="project" value="InterPro"/>
</dbReference>
<evidence type="ECO:0000313" key="8">
    <source>
        <dbReference type="EMBL" id="CAF1083862.1"/>
    </source>
</evidence>
<evidence type="ECO:0000256" key="6">
    <source>
        <dbReference type="RuleBase" id="RU000356"/>
    </source>
</evidence>